<evidence type="ECO:0000313" key="3">
    <source>
        <dbReference type="Proteomes" id="UP000054771"/>
    </source>
</evidence>
<dbReference type="EMBL" id="CDMC01000042">
    <property type="protein sequence ID" value="CEL12013.1"/>
    <property type="molecule type" value="Genomic_DNA"/>
</dbReference>
<feature type="region of interest" description="Disordered" evidence="1">
    <location>
        <begin position="247"/>
        <end position="267"/>
    </location>
</feature>
<organism evidence="2 3">
    <name type="scientific">Aspergillus calidoustus</name>
    <dbReference type="NCBI Taxonomy" id="454130"/>
    <lineage>
        <taxon>Eukaryota</taxon>
        <taxon>Fungi</taxon>
        <taxon>Dikarya</taxon>
        <taxon>Ascomycota</taxon>
        <taxon>Pezizomycotina</taxon>
        <taxon>Eurotiomycetes</taxon>
        <taxon>Eurotiomycetidae</taxon>
        <taxon>Eurotiales</taxon>
        <taxon>Aspergillaceae</taxon>
        <taxon>Aspergillus</taxon>
        <taxon>Aspergillus subgen. Nidulantes</taxon>
    </lineage>
</organism>
<accession>A0A0U5GKX6</accession>
<reference evidence="3" key="1">
    <citation type="journal article" date="2016" name="Genome Announc.">
        <title>Draft genome sequences of fungus Aspergillus calidoustus.</title>
        <authorList>
            <person name="Horn F."/>
            <person name="Linde J."/>
            <person name="Mattern D.J."/>
            <person name="Walther G."/>
            <person name="Guthke R."/>
            <person name="Scherlach K."/>
            <person name="Martin K."/>
            <person name="Brakhage A.A."/>
            <person name="Petzke L."/>
            <person name="Valiante V."/>
        </authorList>
    </citation>
    <scope>NUCLEOTIDE SEQUENCE [LARGE SCALE GENOMIC DNA]</scope>
    <source>
        <strain evidence="3">SF006504</strain>
    </source>
</reference>
<name>A0A0U5GKX6_ASPCI</name>
<keyword evidence="3" id="KW-1185">Reference proteome</keyword>
<sequence>MIVSERIHDSSNYPYSNPMNQHLNQHNGRTLINVDDMIQPILTTHGFTPSINQTPETPRYMAIDDMLQPILPRHDCSLPYQQSPSSSNANMIDVNDMIQPILATHGFTPSINQTPEIPRYMAIDDMLQPILPRHDCSLPYQQPPSLGDVNMVDVNDMVLSAENFALISNQVQEYMVVDDMLQPILPSQAYEPHGSRPALPQPVSLPNSQSDPMETVPLMNQPTAPRQVVGQMEKQAVSIHGSWPTMSESLETQNQNPFYSRQAVPAV</sequence>
<proteinExistence type="predicted"/>
<gene>
    <name evidence="2" type="ORF">ASPCAL15106</name>
</gene>
<dbReference type="AlphaFoldDB" id="A0A0U5GKX6"/>
<evidence type="ECO:0000256" key="1">
    <source>
        <dbReference type="SAM" id="MobiDB-lite"/>
    </source>
</evidence>
<protein>
    <submittedName>
        <fullName evidence="2">Uncharacterized protein</fullName>
    </submittedName>
</protein>
<evidence type="ECO:0000313" key="2">
    <source>
        <dbReference type="EMBL" id="CEL12013.1"/>
    </source>
</evidence>
<dbReference type="Proteomes" id="UP000054771">
    <property type="component" value="Unassembled WGS sequence"/>
</dbReference>
<feature type="region of interest" description="Disordered" evidence="1">
    <location>
        <begin position="187"/>
        <end position="211"/>
    </location>
</feature>
<feature type="compositionally biased region" description="Polar residues" evidence="1">
    <location>
        <begin position="247"/>
        <end position="259"/>
    </location>
</feature>
<dbReference type="OrthoDB" id="4506844at2759"/>